<evidence type="ECO:0000256" key="1">
    <source>
        <dbReference type="SAM" id="SignalP"/>
    </source>
</evidence>
<name>A0A834YCN9_TETSI</name>
<dbReference type="SUPFAM" id="SSF48403">
    <property type="entry name" value="Ankyrin repeat"/>
    <property type="match status" value="1"/>
</dbReference>
<protein>
    <submittedName>
        <fullName evidence="2">Uncharacterized protein</fullName>
    </submittedName>
</protein>
<dbReference type="GO" id="GO:0016020">
    <property type="term" value="C:membrane"/>
    <property type="evidence" value="ECO:0007669"/>
    <property type="project" value="TreeGrafter"/>
</dbReference>
<keyword evidence="3" id="KW-1185">Reference proteome</keyword>
<feature type="chain" id="PRO_5032647162" evidence="1">
    <location>
        <begin position="25"/>
        <end position="333"/>
    </location>
</feature>
<reference evidence="2 3" key="1">
    <citation type="submission" date="2020-04" db="EMBL/GenBank/DDBJ databases">
        <title>Plant Genome Project.</title>
        <authorList>
            <person name="Zhang R.-G."/>
        </authorList>
    </citation>
    <scope>NUCLEOTIDE SEQUENCE [LARGE SCALE GENOMIC DNA]</scope>
    <source>
        <strain evidence="2">YNK0</strain>
        <tissue evidence="2">Leaf</tissue>
    </source>
</reference>
<dbReference type="EMBL" id="JABCRI010000024">
    <property type="protein sequence ID" value="KAF8377145.1"/>
    <property type="molecule type" value="Genomic_DNA"/>
</dbReference>
<dbReference type="PANTHER" id="PTHR24177:SF365">
    <property type="entry name" value="ANKYRIN REPEAT-CONTAINING PROTEIN NPR4-LIKE ISOFORM X1"/>
    <property type="match status" value="1"/>
</dbReference>
<dbReference type="OrthoDB" id="1925304at2759"/>
<organism evidence="2 3">
    <name type="scientific">Tetracentron sinense</name>
    <name type="common">Spur-leaf</name>
    <dbReference type="NCBI Taxonomy" id="13715"/>
    <lineage>
        <taxon>Eukaryota</taxon>
        <taxon>Viridiplantae</taxon>
        <taxon>Streptophyta</taxon>
        <taxon>Embryophyta</taxon>
        <taxon>Tracheophyta</taxon>
        <taxon>Spermatophyta</taxon>
        <taxon>Magnoliopsida</taxon>
        <taxon>Trochodendrales</taxon>
        <taxon>Trochodendraceae</taxon>
        <taxon>Tetracentron</taxon>
    </lineage>
</organism>
<dbReference type="InterPro" id="IPR036770">
    <property type="entry name" value="Ankyrin_rpt-contain_sf"/>
</dbReference>
<feature type="signal peptide" evidence="1">
    <location>
        <begin position="1"/>
        <end position="24"/>
    </location>
</feature>
<evidence type="ECO:0000313" key="2">
    <source>
        <dbReference type="EMBL" id="KAF8377145.1"/>
    </source>
</evidence>
<sequence>MGSLNPSLFFFSVVLLQLAHYLATNPRHLGVSDLGSSKLDHLDIRPSWYLSMKTGSPALVWCFSNTRVLVYLSISLGEDWFYSIPELLQSSCKVYVRRSQATAPITLPPDASISSTLSSSVRLHVSNIPLADLIAISDFRTPGLSLYTSTQSHRSKVVSAKVTALERFRVLVWNLLKRFGIQQIFDRKLMNTEALQLLSCICKEISPFDASQLKEIRAHSALMDSIMYGNTEFVVKIIKHCPILELVVDENGQNIFCAAILHRQEKIYNFLIGTGAQNNGTTVIRDKFDHNTMHLAGMLAPSSQLSRISGAALQMQRELQWFRVILSLNFLDF</sequence>
<keyword evidence="1" id="KW-0732">Signal</keyword>
<dbReference type="AlphaFoldDB" id="A0A834YCN9"/>
<dbReference type="Proteomes" id="UP000655225">
    <property type="component" value="Unassembled WGS sequence"/>
</dbReference>
<dbReference type="PANTHER" id="PTHR24177">
    <property type="entry name" value="CASKIN"/>
    <property type="match status" value="1"/>
</dbReference>
<accession>A0A834YCN9</accession>
<comment type="caution">
    <text evidence="2">The sequence shown here is derived from an EMBL/GenBank/DDBJ whole genome shotgun (WGS) entry which is preliminary data.</text>
</comment>
<gene>
    <name evidence="2" type="ORF">HHK36_030518</name>
</gene>
<evidence type="ECO:0000313" key="3">
    <source>
        <dbReference type="Proteomes" id="UP000655225"/>
    </source>
</evidence>
<proteinExistence type="predicted"/>